<evidence type="ECO:0000256" key="10">
    <source>
        <dbReference type="ARBA" id="ARBA00023163"/>
    </source>
</evidence>
<evidence type="ECO:0000256" key="4">
    <source>
        <dbReference type="ARBA" id="ARBA00014398"/>
    </source>
</evidence>
<evidence type="ECO:0000256" key="1">
    <source>
        <dbReference type="ARBA" id="ARBA00004496"/>
    </source>
</evidence>
<gene>
    <name evidence="13" type="ORF">CKF59_01120</name>
</gene>
<evidence type="ECO:0000256" key="6">
    <source>
        <dbReference type="ARBA" id="ARBA00022491"/>
    </source>
</evidence>
<dbReference type="Pfam" id="PF01340">
    <property type="entry name" value="MetJ"/>
    <property type="match status" value="1"/>
</dbReference>
<evidence type="ECO:0000256" key="7">
    <source>
        <dbReference type="ARBA" id="ARBA00022605"/>
    </source>
</evidence>
<comment type="subcellular location">
    <subcellularLocation>
        <location evidence="1">Cytoplasm</location>
    </subcellularLocation>
</comment>
<evidence type="ECO:0000256" key="8">
    <source>
        <dbReference type="ARBA" id="ARBA00023015"/>
    </source>
</evidence>
<evidence type="ECO:0000256" key="12">
    <source>
        <dbReference type="ARBA" id="ARBA00032918"/>
    </source>
</evidence>
<dbReference type="GO" id="GO:0005737">
    <property type="term" value="C:cytoplasm"/>
    <property type="evidence" value="ECO:0007669"/>
    <property type="project" value="UniProtKB-SubCell"/>
</dbReference>
<comment type="caution">
    <text evidence="13">The sequence shown here is derived from an EMBL/GenBank/DDBJ whole genome shotgun (WGS) entry which is preliminary data.</text>
</comment>
<evidence type="ECO:0000313" key="13">
    <source>
        <dbReference type="EMBL" id="RIY37914.1"/>
    </source>
</evidence>
<dbReference type="GO" id="GO:0003700">
    <property type="term" value="F:DNA-binding transcription factor activity"/>
    <property type="evidence" value="ECO:0007669"/>
    <property type="project" value="InterPro"/>
</dbReference>
<dbReference type="Gene3D" id="1.10.140.10">
    <property type="entry name" value="MET Apo-Repressor, subunit A"/>
    <property type="match status" value="1"/>
</dbReference>
<protein>
    <recommendedName>
        <fullName evidence="4">Met repressor</fullName>
    </recommendedName>
    <alternativeName>
        <fullName evidence="12">Met regulon regulatory protein MetJ</fullName>
    </alternativeName>
</protein>
<dbReference type="AlphaFoldDB" id="A0A3A1YNQ4"/>
<reference evidence="13 14" key="1">
    <citation type="submission" date="2017-08" db="EMBL/GenBank/DDBJ databases">
        <title>Reclassification of Bisgaard taxon 37 and 44.</title>
        <authorList>
            <person name="Christensen H."/>
        </authorList>
    </citation>
    <scope>NUCLEOTIDE SEQUENCE [LARGE SCALE GENOMIC DNA]</scope>
    <source>
        <strain evidence="13 14">EEAB3T1</strain>
    </source>
</reference>
<dbReference type="SUPFAM" id="SSF47598">
    <property type="entry name" value="Ribbon-helix-helix"/>
    <property type="match status" value="1"/>
</dbReference>
<dbReference type="Proteomes" id="UP000265964">
    <property type="component" value="Unassembled WGS sequence"/>
</dbReference>
<keyword evidence="11" id="KW-0486">Methionine biosynthesis</keyword>
<proteinExistence type="inferred from homology"/>
<sequence>MTKHINPYIEHGKKNLHIKKMTVSVPVEIYETIQQERKRRIDNKMRHATASELLCEAFAHAFTGQPLPTDEELFRYVSKAKAEKYELLRKKNRDDNINSAMMVAESYVGVPEFREHLHRIINQEMSANEKMIHIYRLVNLLLTYVISDTMSPYLLRKESQSYVESIEKTNKYKDFLDFIDYNVQSTNFYANSAREVQKILKHLGDRKDK</sequence>
<dbReference type="InterPro" id="IPR023453">
    <property type="entry name" value="Met_repressor_MetJ_dom_sf"/>
</dbReference>
<comment type="subunit">
    <text evidence="3">Homodimer.</text>
</comment>
<dbReference type="InterPro" id="IPR010985">
    <property type="entry name" value="Ribbon_hlx_hlx"/>
</dbReference>
<comment type="similarity">
    <text evidence="2">Belongs to the MetJ family.</text>
</comment>
<accession>A0A3A1YNQ4</accession>
<dbReference type="EMBL" id="NRJF01000029">
    <property type="protein sequence ID" value="RIY37914.1"/>
    <property type="molecule type" value="Genomic_DNA"/>
</dbReference>
<keyword evidence="10" id="KW-0804">Transcription</keyword>
<organism evidence="13 14">
    <name type="scientific">Psittacicella gerlachiana</name>
    <dbReference type="NCBI Taxonomy" id="2028574"/>
    <lineage>
        <taxon>Bacteria</taxon>
        <taxon>Pseudomonadati</taxon>
        <taxon>Pseudomonadota</taxon>
        <taxon>Gammaproteobacteria</taxon>
        <taxon>Pasteurellales</taxon>
        <taxon>Psittacicellaceae</taxon>
        <taxon>Psittacicella</taxon>
    </lineage>
</organism>
<evidence type="ECO:0000256" key="11">
    <source>
        <dbReference type="ARBA" id="ARBA00023167"/>
    </source>
</evidence>
<evidence type="ECO:0000256" key="2">
    <source>
        <dbReference type="ARBA" id="ARBA00008988"/>
    </source>
</evidence>
<dbReference type="GO" id="GO:0009086">
    <property type="term" value="P:methionine biosynthetic process"/>
    <property type="evidence" value="ECO:0007669"/>
    <property type="project" value="UniProtKB-KW"/>
</dbReference>
<evidence type="ECO:0000256" key="5">
    <source>
        <dbReference type="ARBA" id="ARBA00022490"/>
    </source>
</evidence>
<dbReference type="InterPro" id="IPR002084">
    <property type="entry name" value="Met_repressor_MetJ"/>
</dbReference>
<dbReference type="OrthoDB" id="5680896at2"/>
<keyword evidence="8" id="KW-0805">Transcription regulation</keyword>
<name>A0A3A1YNQ4_9GAMM</name>
<evidence type="ECO:0000313" key="14">
    <source>
        <dbReference type="Proteomes" id="UP000265964"/>
    </source>
</evidence>
<evidence type="ECO:0000256" key="9">
    <source>
        <dbReference type="ARBA" id="ARBA00023125"/>
    </source>
</evidence>
<dbReference type="GO" id="GO:0003677">
    <property type="term" value="F:DNA binding"/>
    <property type="evidence" value="ECO:0007669"/>
    <property type="project" value="UniProtKB-KW"/>
</dbReference>
<keyword evidence="14" id="KW-1185">Reference proteome</keyword>
<evidence type="ECO:0000256" key="3">
    <source>
        <dbReference type="ARBA" id="ARBA00011738"/>
    </source>
</evidence>
<keyword evidence="9" id="KW-0238">DNA-binding</keyword>
<keyword evidence="7" id="KW-0028">Amino-acid biosynthesis</keyword>
<keyword evidence="6" id="KW-0678">Repressor</keyword>
<keyword evidence="5" id="KW-0963">Cytoplasm</keyword>